<dbReference type="EC" id="2.7.7.48" evidence="1"/>
<keyword evidence="5" id="KW-1185">Reference proteome</keyword>
<comment type="similarity">
    <text evidence="1">Belongs to the RdRP family.</text>
</comment>
<feature type="region of interest" description="Disordered" evidence="2">
    <location>
        <begin position="1"/>
        <end position="25"/>
    </location>
</feature>
<dbReference type="Proteomes" id="UP000054217">
    <property type="component" value="Unassembled WGS sequence"/>
</dbReference>
<dbReference type="InParanoid" id="A0A0C3PGL2"/>
<evidence type="ECO:0000313" key="5">
    <source>
        <dbReference type="Proteomes" id="UP000054217"/>
    </source>
</evidence>
<proteinExistence type="inferred from homology"/>
<evidence type="ECO:0000256" key="2">
    <source>
        <dbReference type="SAM" id="MobiDB-lite"/>
    </source>
</evidence>
<dbReference type="AlphaFoldDB" id="A0A0C3PGL2"/>
<dbReference type="InterPro" id="IPR057596">
    <property type="entry name" value="RDRP_core"/>
</dbReference>
<dbReference type="GO" id="GO:0003723">
    <property type="term" value="F:RNA binding"/>
    <property type="evidence" value="ECO:0007669"/>
    <property type="project" value="UniProtKB-KW"/>
</dbReference>
<dbReference type="InterPro" id="IPR007855">
    <property type="entry name" value="RDRP"/>
</dbReference>
<reference evidence="5" key="2">
    <citation type="submission" date="2015-01" db="EMBL/GenBank/DDBJ databases">
        <title>Evolutionary Origins and Diversification of the Mycorrhizal Mutualists.</title>
        <authorList>
            <consortium name="DOE Joint Genome Institute"/>
            <consortium name="Mycorrhizal Genomics Consortium"/>
            <person name="Kohler A."/>
            <person name="Kuo A."/>
            <person name="Nagy L.G."/>
            <person name="Floudas D."/>
            <person name="Copeland A."/>
            <person name="Barry K.W."/>
            <person name="Cichocki N."/>
            <person name="Veneault-Fourrey C."/>
            <person name="LaButti K."/>
            <person name="Lindquist E.A."/>
            <person name="Lipzen A."/>
            <person name="Lundell T."/>
            <person name="Morin E."/>
            <person name="Murat C."/>
            <person name="Riley R."/>
            <person name="Ohm R."/>
            <person name="Sun H."/>
            <person name="Tunlid A."/>
            <person name="Henrissat B."/>
            <person name="Grigoriev I.V."/>
            <person name="Hibbett D.S."/>
            <person name="Martin F."/>
        </authorList>
    </citation>
    <scope>NUCLEOTIDE SEQUENCE [LARGE SCALE GENOMIC DNA]</scope>
    <source>
        <strain evidence="5">Marx 270</strain>
    </source>
</reference>
<keyword evidence="1" id="KW-0696">RNA-directed RNA polymerase</keyword>
<accession>A0A0C3PGL2</accession>
<dbReference type="OrthoDB" id="10055769at2759"/>
<sequence>MANNLRLESPQRPSRPSDARNVGVKRPITHAESFSINPTKVRRTGSGVACAGSSPASQTLDADTLDPYIIAHDQHIQSLLDRKRVPWGTIFELARGVTNGSWLWSDVTGERVDQLCGTNAETAPRVSNVMTGKRTNASAEAMEVWYVGYEFHLRVEYDREQAAILENKGRGLGGMGPWHGKDGWYGGRIQQVARLKEARSKGSFYIQLERPEIRRSHRFARFLGSRRILQVRVPDSFLYQQGDEVRRFFGCHKFILCGRVFLPFHAKEGGVYMVEINQGFGHQCNPQDGDHYRLPFMDFINWHNPFKLNSHQPISKWSARWALGLSTSVPTIVFEEENICFIDDEYVTPADWGGGKAPAEKTYTDGCGWMNGAGLTQIMRRMGYSSRPTAVQGRIGGAKGMWMLHPDPEEQVADGRCKIWIRRSQNKISLPKPLPESQRMFELLAPSRVTGPCQLSAQTLVNLTHNKVPHEVIKKLMAHGLHEEVKELIDWGRPESMLRVWRAVEKAGHVVISRIQRRTAGEARALGIGRLRPWDNQEQLDEDEGDVEKMEMDEEQVYELGKVPMQKFVGRTLFSGQPLGLYETTLELLQAGFHPAKLKLLFRKLEVVLTKLLDNYVQRFHIPVTESIEAYVVPDPYGVLNENEVHFRSSEPFIDPVTGAQQDTIIGPVLVSRNPTRLPSDIQKVTAISHPKLSNYFNVIMFPVRGKFTLASYLGGGDTVMLTWCRELVDNFKTSSRCEEPKGVREAFEREVEHVKDFDKRISGLSLKEAQQALQKVLLLGLAETKVGLYSKFHDLAVYTKGFTTCLDSSKTGLRVKGTVFSRDRKTWGSDKPWYVHTLGGNKGESSVVKREKPPFILDALVEYGHALKQKHLKEYQQHWDNQQDEEVDEDLAGPWKAARTKADQARAANLTVFSTNLEDIEMHVLGVLDAYKRVVAAEKDAKEESKSSSSSDPYTEVACRFFQKPAFREFQAFSDRDVCIIKASFAALKSANFAFSVAFKDLCSIKAQASGSVPFTHLFAESMTIPKKVTQSIS</sequence>
<dbReference type="STRING" id="870435.A0A0C3PGL2"/>
<name>A0A0C3PGL2_PISTI</name>
<dbReference type="Pfam" id="PF05183">
    <property type="entry name" value="RdRP"/>
    <property type="match status" value="1"/>
</dbReference>
<evidence type="ECO:0000259" key="3">
    <source>
        <dbReference type="Pfam" id="PF05183"/>
    </source>
</evidence>
<dbReference type="GO" id="GO:0030422">
    <property type="term" value="P:siRNA processing"/>
    <property type="evidence" value="ECO:0007669"/>
    <property type="project" value="TreeGrafter"/>
</dbReference>
<gene>
    <name evidence="4" type="ORF">M404DRAFT_137602</name>
</gene>
<dbReference type="EMBL" id="KN831961">
    <property type="protein sequence ID" value="KIO07094.1"/>
    <property type="molecule type" value="Genomic_DNA"/>
</dbReference>
<evidence type="ECO:0000256" key="1">
    <source>
        <dbReference type="RuleBase" id="RU363098"/>
    </source>
</evidence>
<dbReference type="PANTHER" id="PTHR23079">
    <property type="entry name" value="RNA-DEPENDENT RNA POLYMERASE"/>
    <property type="match status" value="1"/>
</dbReference>
<feature type="domain" description="RDRP core" evidence="3">
    <location>
        <begin position="206"/>
        <end position="817"/>
    </location>
</feature>
<keyword evidence="1" id="KW-0548">Nucleotidyltransferase</keyword>
<evidence type="ECO:0000313" key="4">
    <source>
        <dbReference type="EMBL" id="KIO07094.1"/>
    </source>
</evidence>
<keyword evidence="1" id="KW-0808">Transferase</keyword>
<keyword evidence="1" id="KW-0694">RNA-binding</keyword>
<dbReference type="PANTHER" id="PTHR23079:SF14">
    <property type="entry name" value="RNA-DEPENDENT RNA POLYMERASE"/>
    <property type="match status" value="1"/>
</dbReference>
<dbReference type="GO" id="GO:0031380">
    <property type="term" value="C:nuclear RNA-directed RNA polymerase complex"/>
    <property type="evidence" value="ECO:0007669"/>
    <property type="project" value="TreeGrafter"/>
</dbReference>
<organism evidence="4 5">
    <name type="scientific">Pisolithus tinctorius Marx 270</name>
    <dbReference type="NCBI Taxonomy" id="870435"/>
    <lineage>
        <taxon>Eukaryota</taxon>
        <taxon>Fungi</taxon>
        <taxon>Dikarya</taxon>
        <taxon>Basidiomycota</taxon>
        <taxon>Agaricomycotina</taxon>
        <taxon>Agaricomycetes</taxon>
        <taxon>Agaricomycetidae</taxon>
        <taxon>Boletales</taxon>
        <taxon>Sclerodermatineae</taxon>
        <taxon>Pisolithaceae</taxon>
        <taxon>Pisolithus</taxon>
    </lineage>
</organism>
<dbReference type="HOGENOM" id="CLU_003387_0_0_1"/>
<dbReference type="GO" id="GO:0003968">
    <property type="term" value="F:RNA-directed RNA polymerase activity"/>
    <property type="evidence" value="ECO:0007669"/>
    <property type="project" value="UniProtKB-KW"/>
</dbReference>
<comment type="catalytic activity">
    <reaction evidence="1">
        <text>RNA(n) + a ribonucleoside 5'-triphosphate = RNA(n+1) + diphosphate</text>
        <dbReference type="Rhea" id="RHEA:21248"/>
        <dbReference type="Rhea" id="RHEA-COMP:14527"/>
        <dbReference type="Rhea" id="RHEA-COMP:17342"/>
        <dbReference type="ChEBI" id="CHEBI:33019"/>
        <dbReference type="ChEBI" id="CHEBI:61557"/>
        <dbReference type="ChEBI" id="CHEBI:140395"/>
        <dbReference type="EC" id="2.7.7.48"/>
    </reaction>
</comment>
<protein>
    <recommendedName>
        <fullName evidence="1">RNA-dependent RNA polymerase</fullName>
        <ecNumber evidence="1">2.7.7.48</ecNumber>
    </recommendedName>
</protein>
<reference evidence="4 5" key="1">
    <citation type="submission" date="2014-04" db="EMBL/GenBank/DDBJ databases">
        <authorList>
            <consortium name="DOE Joint Genome Institute"/>
            <person name="Kuo A."/>
            <person name="Kohler A."/>
            <person name="Costa M.D."/>
            <person name="Nagy L.G."/>
            <person name="Floudas D."/>
            <person name="Copeland A."/>
            <person name="Barry K.W."/>
            <person name="Cichocki N."/>
            <person name="Veneault-Fourrey C."/>
            <person name="LaButti K."/>
            <person name="Lindquist E.A."/>
            <person name="Lipzen A."/>
            <person name="Lundell T."/>
            <person name="Morin E."/>
            <person name="Murat C."/>
            <person name="Sun H."/>
            <person name="Tunlid A."/>
            <person name="Henrissat B."/>
            <person name="Grigoriev I.V."/>
            <person name="Hibbett D.S."/>
            <person name="Martin F."/>
            <person name="Nordberg H.P."/>
            <person name="Cantor M.N."/>
            <person name="Hua S.X."/>
        </authorList>
    </citation>
    <scope>NUCLEOTIDE SEQUENCE [LARGE SCALE GENOMIC DNA]</scope>
    <source>
        <strain evidence="4 5">Marx 270</strain>
    </source>
</reference>